<keyword evidence="6 9" id="KW-0472">Membrane</keyword>
<organism evidence="10 11">
    <name type="scientific">Francisella philomiragia</name>
    <dbReference type="NCBI Taxonomy" id="28110"/>
    <lineage>
        <taxon>Bacteria</taxon>
        <taxon>Pseudomonadati</taxon>
        <taxon>Pseudomonadota</taxon>
        <taxon>Gammaproteobacteria</taxon>
        <taxon>Thiotrichales</taxon>
        <taxon>Francisellaceae</taxon>
        <taxon>Francisella</taxon>
    </lineage>
</organism>
<feature type="transmembrane region" description="Helical" evidence="9">
    <location>
        <begin position="58"/>
        <end position="78"/>
    </location>
</feature>
<dbReference type="AlphaFoldDB" id="A0A0B6CYZ5"/>
<sequence>MPYVYLIIAIITEVLGTVSLPLCNGFTRFVPSLLVLIFYGLSFYFLSLSLKYMNIAFAYSVWSAFGIILIGIIGYLFFKQKLDLPFVLGTLFILIGTIIICAYSKTIMH</sequence>
<protein>
    <submittedName>
        <fullName evidence="10">Small Multidrug Resistance family protein</fullName>
    </submittedName>
</protein>
<dbReference type="Proteomes" id="UP000031830">
    <property type="component" value="Chromosome"/>
</dbReference>
<dbReference type="SUPFAM" id="SSF103481">
    <property type="entry name" value="Multidrug resistance efflux transporter EmrE"/>
    <property type="match status" value="1"/>
</dbReference>
<reference evidence="10 11" key="1">
    <citation type="journal article" date="2015" name="Genome Announc.">
        <title>Genome sequencing of 18 francisella strains to aid in assay development and testing.</title>
        <authorList>
            <person name="Johnson S.L."/>
            <person name="Daligault H.E."/>
            <person name="Davenport K.W."/>
            <person name="Coyne S.R."/>
            <person name="Frey K.G."/>
            <person name="Koroleva G.I."/>
            <person name="Broomall S.M."/>
            <person name="Bishop-Lilly K.A."/>
            <person name="Bruce D.C."/>
            <person name="Chertkov O."/>
            <person name="Freitas T."/>
            <person name="Jaissle J."/>
            <person name="Ladner J.T."/>
            <person name="Rosenzweig C.N."/>
            <person name="Gibbons H.S."/>
            <person name="Palacios G.F."/>
            <person name="Redden C.L."/>
            <person name="Xu Y."/>
            <person name="Minogue T.D."/>
            <person name="Chain P.S."/>
        </authorList>
    </citation>
    <scope>NUCLEOTIDE SEQUENCE [LARGE SCALE GENOMIC DNA]</scope>
    <source>
        <strain evidence="10 11">GA01-2794</strain>
    </source>
</reference>
<evidence type="ECO:0000256" key="9">
    <source>
        <dbReference type="SAM" id="Phobius"/>
    </source>
</evidence>
<evidence type="ECO:0000256" key="3">
    <source>
        <dbReference type="ARBA" id="ARBA00022475"/>
    </source>
</evidence>
<feature type="transmembrane region" description="Helical" evidence="9">
    <location>
        <begin position="26"/>
        <end position="46"/>
    </location>
</feature>
<dbReference type="RefSeq" id="WP_044526127.1">
    <property type="nucleotide sequence ID" value="NZ_CP009440.1"/>
</dbReference>
<comment type="similarity">
    <text evidence="7 8">Belongs to the drug/metabolite transporter (DMT) superfamily. Small multidrug resistance (SMR) (TC 2.A.7.1) family.</text>
</comment>
<dbReference type="EMBL" id="CP009440">
    <property type="protein sequence ID" value="AJI54060.1"/>
    <property type="molecule type" value="Genomic_DNA"/>
</dbReference>
<dbReference type="PANTHER" id="PTHR30561:SF1">
    <property type="entry name" value="MULTIDRUG TRANSPORTER EMRE"/>
    <property type="match status" value="1"/>
</dbReference>
<accession>A0A0B6CYZ5</accession>
<dbReference type="STRING" id="28110.KU46_1476"/>
<evidence type="ECO:0000256" key="6">
    <source>
        <dbReference type="ARBA" id="ARBA00023136"/>
    </source>
</evidence>
<keyword evidence="3" id="KW-1003">Cell membrane</keyword>
<proteinExistence type="inferred from homology"/>
<evidence type="ECO:0000256" key="1">
    <source>
        <dbReference type="ARBA" id="ARBA00004651"/>
    </source>
</evidence>
<evidence type="ECO:0000313" key="11">
    <source>
        <dbReference type="Proteomes" id="UP000031830"/>
    </source>
</evidence>
<dbReference type="GO" id="GO:0005886">
    <property type="term" value="C:plasma membrane"/>
    <property type="evidence" value="ECO:0007669"/>
    <property type="project" value="UniProtKB-SubCell"/>
</dbReference>
<feature type="transmembrane region" description="Helical" evidence="9">
    <location>
        <begin position="84"/>
        <end position="103"/>
    </location>
</feature>
<evidence type="ECO:0000256" key="8">
    <source>
        <dbReference type="RuleBase" id="RU003942"/>
    </source>
</evidence>
<dbReference type="GO" id="GO:0022857">
    <property type="term" value="F:transmembrane transporter activity"/>
    <property type="evidence" value="ECO:0007669"/>
    <property type="project" value="InterPro"/>
</dbReference>
<dbReference type="InterPro" id="IPR000390">
    <property type="entry name" value="Small_drug/metabolite_transptr"/>
</dbReference>
<dbReference type="OrthoDB" id="9808638at2"/>
<dbReference type="Pfam" id="PF00893">
    <property type="entry name" value="Multi_Drug_Res"/>
    <property type="match status" value="1"/>
</dbReference>
<evidence type="ECO:0000256" key="2">
    <source>
        <dbReference type="ARBA" id="ARBA00022448"/>
    </source>
</evidence>
<evidence type="ECO:0000256" key="4">
    <source>
        <dbReference type="ARBA" id="ARBA00022692"/>
    </source>
</evidence>
<keyword evidence="4 8" id="KW-0812">Transmembrane</keyword>
<evidence type="ECO:0000313" key="10">
    <source>
        <dbReference type="EMBL" id="AJI54060.1"/>
    </source>
</evidence>
<dbReference type="InterPro" id="IPR037185">
    <property type="entry name" value="EmrE-like"/>
</dbReference>
<dbReference type="KEGG" id="fpz:LA55_963"/>
<name>A0A0B6CYZ5_9GAMM</name>
<keyword evidence="2" id="KW-0813">Transport</keyword>
<dbReference type="PANTHER" id="PTHR30561">
    <property type="entry name" value="SMR FAMILY PROTON-DEPENDENT DRUG EFFLUX TRANSPORTER SUGE"/>
    <property type="match status" value="1"/>
</dbReference>
<evidence type="ECO:0000256" key="7">
    <source>
        <dbReference type="ARBA" id="ARBA00038032"/>
    </source>
</evidence>
<dbReference type="InterPro" id="IPR045324">
    <property type="entry name" value="Small_multidrug_res"/>
</dbReference>
<gene>
    <name evidence="10" type="ORF">LA55_963</name>
</gene>
<comment type="subcellular location">
    <subcellularLocation>
        <location evidence="1 8">Cell membrane</location>
        <topology evidence="1 8">Multi-pass membrane protein</topology>
    </subcellularLocation>
</comment>
<evidence type="ECO:0000256" key="5">
    <source>
        <dbReference type="ARBA" id="ARBA00022989"/>
    </source>
</evidence>
<keyword evidence="5 9" id="KW-1133">Transmembrane helix</keyword>
<dbReference type="Gene3D" id="1.10.3730.20">
    <property type="match status" value="1"/>
</dbReference>